<dbReference type="SMART" id="SM00173">
    <property type="entry name" value="RAS"/>
    <property type="match status" value="1"/>
</dbReference>
<dbReference type="GO" id="GO:0005525">
    <property type="term" value="F:GTP binding"/>
    <property type="evidence" value="ECO:0007669"/>
    <property type="project" value="UniProtKB-KW"/>
</dbReference>
<evidence type="ECO:0000313" key="4">
    <source>
        <dbReference type="EMBL" id="KAG2373704.1"/>
    </source>
</evidence>
<dbReference type="PROSITE" id="PS51421">
    <property type="entry name" value="RAS"/>
    <property type="match status" value="1"/>
</dbReference>
<dbReference type="SUPFAM" id="SSF52540">
    <property type="entry name" value="P-loop containing nucleoside triphosphate hydrolases"/>
    <property type="match status" value="1"/>
</dbReference>
<dbReference type="RefSeq" id="XP_044542878.1">
    <property type="nucleotide sequence ID" value="XM_044687487.1"/>
</dbReference>
<dbReference type="PROSITE" id="PS51419">
    <property type="entry name" value="RAB"/>
    <property type="match status" value="1"/>
</dbReference>
<comment type="similarity">
    <text evidence="1">Belongs to the small GTPase superfamily. Rho family.</text>
</comment>
<sequence length="204" mass="23017">MAGTEIKIVTVGDGAIGKTLLLMSFAYGKVVDTNYIPTVFDNYNSNVNYKDELYICGLWDTAGQEEYDRIRPLSYPDTDVFLCAFSVVNPDSFENISSKWVPEVRHHCPDAPIVLVGTKIDLRSDQDVIQQLQKKELAPITKEKGIKLAEELQCADYRECSAMTQEGLKEVFYAAIDAVMKIRRAKEKEDEKKGTGKDKKCLMM</sequence>
<gene>
    <name evidence="4" type="ORF">C9374_011793</name>
</gene>
<keyword evidence="5" id="KW-1185">Reference proteome</keyword>
<reference evidence="4 5" key="1">
    <citation type="journal article" date="2018" name="BMC Genomics">
        <title>The genome of Naegleria lovaniensis, the basis for a comparative approach to unravel pathogenicity factors of the human pathogenic amoeba N. fowleri.</title>
        <authorList>
            <person name="Liechti N."/>
            <person name="Schurch N."/>
            <person name="Bruggmann R."/>
            <person name="Wittwer M."/>
        </authorList>
    </citation>
    <scope>NUCLEOTIDE SEQUENCE [LARGE SCALE GENOMIC DNA]</scope>
    <source>
        <strain evidence="4 5">ATCC 30569</strain>
    </source>
</reference>
<proteinExistence type="inferred from homology"/>
<dbReference type="SMART" id="SM00174">
    <property type="entry name" value="RHO"/>
    <property type="match status" value="1"/>
</dbReference>
<keyword evidence="3" id="KW-0342">GTP-binding</keyword>
<dbReference type="PRINTS" id="PR00449">
    <property type="entry name" value="RASTRNSFRMNG"/>
</dbReference>
<dbReference type="InterPro" id="IPR003578">
    <property type="entry name" value="Small_GTPase_Rho"/>
</dbReference>
<evidence type="ECO:0000313" key="5">
    <source>
        <dbReference type="Proteomes" id="UP000816034"/>
    </source>
</evidence>
<dbReference type="EMBL" id="PYSW02000051">
    <property type="protein sequence ID" value="KAG2373704.1"/>
    <property type="molecule type" value="Genomic_DNA"/>
</dbReference>
<name>A0AA88GDZ3_NAELO</name>
<dbReference type="GO" id="GO:0003924">
    <property type="term" value="F:GTPase activity"/>
    <property type="evidence" value="ECO:0007669"/>
    <property type="project" value="InterPro"/>
</dbReference>
<dbReference type="SMART" id="SM00175">
    <property type="entry name" value="RAB"/>
    <property type="match status" value="1"/>
</dbReference>
<dbReference type="GeneID" id="68104247"/>
<dbReference type="NCBIfam" id="TIGR00231">
    <property type="entry name" value="small_GTP"/>
    <property type="match status" value="1"/>
</dbReference>
<dbReference type="PROSITE" id="PS51420">
    <property type="entry name" value="RHO"/>
    <property type="match status" value="1"/>
</dbReference>
<evidence type="ECO:0000256" key="3">
    <source>
        <dbReference type="ARBA" id="ARBA00023134"/>
    </source>
</evidence>
<dbReference type="GO" id="GO:0007264">
    <property type="term" value="P:small GTPase-mediated signal transduction"/>
    <property type="evidence" value="ECO:0007669"/>
    <property type="project" value="InterPro"/>
</dbReference>
<organism evidence="4 5">
    <name type="scientific">Naegleria lovaniensis</name>
    <name type="common">Amoeba</name>
    <dbReference type="NCBI Taxonomy" id="51637"/>
    <lineage>
        <taxon>Eukaryota</taxon>
        <taxon>Discoba</taxon>
        <taxon>Heterolobosea</taxon>
        <taxon>Tetramitia</taxon>
        <taxon>Eutetramitia</taxon>
        <taxon>Vahlkampfiidae</taxon>
        <taxon>Naegleria</taxon>
    </lineage>
</organism>
<keyword evidence="2" id="KW-0547">Nucleotide-binding</keyword>
<comment type="caution">
    <text evidence="4">The sequence shown here is derived from an EMBL/GenBank/DDBJ whole genome shotgun (WGS) entry which is preliminary data.</text>
</comment>
<dbReference type="Gene3D" id="3.40.50.300">
    <property type="entry name" value="P-loop containing nucleotide triphosphate hydrolases"/>
    <property type="match status" value="1"/>
</dbReference>
<dbReference type="Pfam" id="PF00071">
    <property type="entry name" value="Ras"/>
    <property type="match status" value="1"/>
</dbReference>
<evidence type="ECO:0000256" key="2">
    <source>
        <dbReference type="ARBA" id="ARBA00022741"/>
    </source>
</evidence>
<dbReference type="InterPro" id="IPR027417">
    <property type="entry name" value="P-loop_NTPase"/>
</dbReference>
<accession>A0AA88GDZ3</accession>
<dbReference type="InterPro" id="IPR001806">
    <property type="entry name" value="Small_GTPase"/>
</dbReference>
<dbReference type="FunFam" id="3.40.50.300:FF:001179">
    <property type="entry name" value="Rho family GTPase"/>
    <property type="match status" value="1"/>
</dbReference>
<dbReference type="Proteomes" id="UP000816034">
    <property type="component" value="Unassembled WGS sequence"/>
</dbReference>
<dbReference type="AlphaFoldDB" id="A0AA88GDZ3"/>
<protein>
    <recommendedName>
        <fullName evidence="6">Rho family small GTPase</fullName>
    </recommendedName>
</protein>
<dbReference type="PANTHER" id="PTHR24072">
    <property type="entry name" value="RHO FAMILY GTPASE"/>
    <property type="match status" value="1"/>
</dbReference>
<evidence type="ECO:0008006" key="6">
    <source>
        <dbReference type="Google" id="ProtNLM"/>
    </source>
</evidence>
<dbReference type="InterPro" id="IPR005225">
    <property type="entry name" value="Small_GTP-bd"/>
</dbReference>
<dbReference type="CDD" id="cd00157">
    <property type="entry name" value="Rho"/>
    <property type="match status" value="1"/>
</dbReference>
<evidence type="ECO:0000256" key="1">
    <source>
        <dbReference type="ARBA" id="ARBA00010142"/>
    </source>
</evidence>